<dbReference type="Proteomes" id="UP000199048">
    <property type="component" value="Unassembled WGS sequence"/>
</dbReference>
<dbReference type="AlphaFoldDB" id="A0A1I4TZH0"/>
<sequence>MSTKIYDGIRFRSSDLLEIHAQLAAYRPVVAKAVEEATLRYVASLATDAIDKAALAGTGVESPIWYARQKLYERQEEIKRSGRRDPSIDFDFTITIMPYQGAVYGIVFCEQSGWKDAMLGAGFAEAFPYWNNTDPPEGFTDEAWDERGQLWNAILAQDEWDRPVGCGFTYDFLPPARYPAAEAALPFVPVLEKRARAQAFNRLIEAEYQRLLRAAQGGEPKPDPLRLVMAAERSLRTDDGNARVLAESERVVPLLPGITTDLLIDGLPAKAA</sequence>
<keyword evidence="2" id="KW-1185">Reference proteome</keyword>
<evidence type="ECO:0000313" key="1">
    <source>
        <dbReference type="EMBL" id="SFM82164.1"/>
    </source>
</evidence>
<accession>A0A1I4TZH0</accession>
<evidence type="ECO:0000313" key="2">
    <source>
        <dbReference type="Proteomes" id="UP000199048"/>
    </source>
</evidence>
<dbReference type="OrthoDB" id="8746011at2"/>
<dbReference type="EMBL" id="FOTK01000061">
    <property type="protein sequence ID" value="SFM82164.1"/>
    <property type="molecule type" value="Genomic_DNA"/>
</dbReference>
<proteinExistence type="predicted"/>
<name>A0A1I4TZH0_9HYPH</name>
<dbReference type="RefSeq" id="WP_092046500.1">
    <property type="nucleotide sequence ID" value="NZ_FOTK01000061.1"/>
</dbReference>
<reference evidence="2" key="1">
    <citation type="submission" date="2016-10" db="EMBL/GenBank/DDBJ databases">
        <authorList>
            <person name="Varghese N."/>
            <person name="Submissions S."/>
        </authorList>
    </citation>
    <scope>NUCLEOTIDE SEQUENCE [LARGE SCALE GENOMIC DNA]</scope>
    <source>
        <strain evidence="2">BL36</strain>
    </source>
</reference>
<protein>
    <submittedName>
        <fullName evidence="1">Uncharacterized protein</fullName>
    </submittedName>
</protein>
<dbReference type="STRING" id="582667.SAMN05192568_10613"/>
<gene>
    <name evidence="1" type="ORF">SAMN05192568_10613</name>
</gene>
<organism evidence="1 2">
    <name type="scientific">Methylobacterium pseudosasicola</name>
    <dbReference type="NCBI Taxonomy" id="582667"/>
    <lineage>
        <taxon>Bacteria</taxon>
        <taxon>Pseudomonadati</taxon>
        <taxon>Pseudomonadota</taxon>
        <taxon>Alphaproteobacteria</taxon>
        <taxon>Hyphomicrobiales</taxon>
        <taxon>Methylobacteriaceae</taxon>
        <taxon>Methylobacterium</taxon>
    </lineage>
</organism>